<protein>
    <submittedName>
        <fullName evidence="3">Uncharacterized protein DUF1206</fullName>
    </submittedName>
</protein>
<feature type="domain" description="DUF1206" evidence="2">
    <location>
        <begin position="121"/>
        <end position="190"/>
    </location>
</feature>
<dbReference type="InterPro" id="IPR009597">
    <property type="entry name" value="DUF1206"/>
</dbReference>
<sequence length="286" mass="29011">MSGGGVRDRMARPLVHLRRKVREGRSDAPGRVVDALGRIGLVGYGVVHLIVAWLALQVAFGVPDAPPDADGAVGTIARTPGGVFALGIAAVGLMAFALWQVTAAAVGFRWVSGGERMRKRVGAVAKAIAMSGLALIILSYLTGMHSGRGTRVQAVAADVLALPAGRVLLGIAAGVVLFLAGAMTYTGVRRTFMGDLDVRRLGRGVRHTIEVVGVAGHLARALALGVVGVLAGAAALFADPERAGGLDAALRTLGTTGLGAGLLAVVAIGFAAFGLFCVADAATRRA</sequence>
<reference evidence="3 4" key="1">
    <citation type="submission" date="2019-06" db="EMBL/GenBank/DDBJ databases">
        <title>Sequencing the genomes of 1000 actinobacteria strains.</title>
        <authorList>
            <person name="Klenk H.-P."/>
        </authorList>
    </citation>
    <scope>NUCLEOTIDE SEQUENCE [LARGE SCALE GENOMIC DNA]</scope>
    <source>
        <strain evidence="3 4">DSM 45301</strain>
    </source>
</reference>
<dbReference type="AlphaFoldDB" id="A0A543E375"/>
<gene>
    <name evidence="3" type="ORF">FB558_2840</name>
</gene>
<feature type="transmembrane region" description="Helical" evidence="1">
    <location>
        <begin position="123"/>
        <end position="141"/>
    </location>
</feature>
<keyword evidence="1" id="KW-0812">Transmembrane</keyword>
<feature type="transmembrane region" description="Helical" evidence="1">
    <location>
        <begin position="41"/>
        <end position="62"/>
    </location>
</feature>
<name>A0A543E375_9PSEU</name>
<feature type="transmembrane region" description="Helical" evidence="1">
    <location>
        <begin position="209"/>
        <end position="238"/>
    </location>
</feature>
<accession>A0A543E375</accession>
<evidence type="ECO:0000256" key="1">
    <source>
        <dbReference type="SAM" id="Phobius"/>
    </source>
</evidence>
<evidence type="ECO:0000313" key="4">
    <source>
        <dbReference type="Proteomes" id="UP000315677"/>
    </source>
</evidence>
<comment type="caution">
    <text evidence="3">The sequence shown here is derived from an EMBL/GenBank/DDBJ whole genome shotgun (WGS) entry which is preliminary data.</text>
</comment>
<feature type="transmembrane region" description="Helical" evidence="1">
    <location>
        <begin position="258"/>
        <end position="279"/>
    </location>
</feature>
<feature type="domain" description="DUF1206" evidence="2">
    <location>
        <begin position="39"/>
        <end position="105"/>
    </location>
</feature>
<keyword evidence="4" id="KW-1185">Reference proteome</keyword>
<keyword evidence="1" id="KW-1133">Transmembrane helix</keyword>
<dbReference type="EMBL" id="VFPA01000001">
    <property type="protein sequence ID" value="TQM16037.1"/>
    <property type="molecule type" value="Genomic_DNA"/>
</dbReference>
<feature type="transmembrane region" description="Helical" evidence="1">
    <location>
        <begin position="82"/>
        <end position="111"/>
    </location>
</feature>
<dbReference type="Proteomes" id="UP000315677">
    <property type="component" value="Unassembled WGS sequence"/>
</dbReference>
<keyword evidence="1" id="KW-0472">Membrane</keyword>
<feature type="transmembrane region" description="Helical" evidence="1">
    <location>
        <begin position="167"/>
        <end position="188"/>
    </location>
</feature>
<feature type="domain" description="DUF1206" evidence="2">
    <location>
        <begin position="215"/>
        <end position="284"/>
    </location>
</feature>
<proteinExistence type="predicted"/>
<dbReference type="Pfam" id="PF06724">
    <property type="entry name" value="DUF1206"/>
    <property type="match status" value="3"/>
</dbReference>
<evidence type="ECO:0000259" key="2">
    <source>
        <dbReference type="Pfam" id="PF06724"/>
    </source>
</evidence>
<evidence type="ECO:0000313" key="3">
    <source>
        <dbReference type="EMBL" id="TQM16037.1"/>
    </source>
</evidence>
<organism evidence="3 4">
    <name type="scientific">Pseudonocardia kunmingensis</name>
    <dbReference type="NCBI Taxonomy" id="630975"/>
    <lineage>
        <taxon>Bacteria</taxon>
        <taxon>Bacillati</taxon>
        <taxon>Actinomycetota</taxon>
        <taxon>Actinomycetes</taxon>
        <taxon>Pseudonocardiales</taxon>
        <taxon>Pseudonocardiaceae</taxon>
        <taxon>Pseudonocardia</taxon>
    </lineage>
</organism>